<dbReference type="PRINTS" id="PR00598">
    <property type="entry name" value="HTHMARR"/>
</dbReference>
<evidence type="ECO:0000256" key="4">
    <source>
        <dbReference type="ARBA" id="ARBA00023125"/>
    </source>
</evidence>
<dbReference type="PANTHER" id="PTHR33164">
    <property type="entry name" value="TRANSCRIPTIONAL REGULATOR, MARR FAMILY"/>
    <property type="match status" value="1"/>
</dbReference>
<evidence type="ECO:0000259" key="6">
    <source>
        <dbReference type="PROSITE" id="PS50995"/>
    </source>
</evidence>
<dbReference type="InterPro" id="IPR036390">
    <property type="entry name" value="WH_DNA-bd_sf"/>
</dbReference>
<evidence type="ECO:0000313" key="7">
    <source>
        <dbReference type="EMBL" id="SMH53082.1"/>
    </source>
</evidence>
<keyword evidence="4 7" id="KW-0238">DNA-binding</keyword>
<evidence type="ECO:0000256" key="5">
    <source>
        <dbReference type="ARBA" id="ARBA00023163"/>
    </source>
</evidence>
<dbReference type="Pfam" id="PF22381">
    <property type="entry name" value="Staph_reg_Sar_Rot"/>
    <property type="match status" value="1"/>
</dbReference>
<feature type="domain" description="HTH marR-type" evidence="6">
    <location>
        <begin position="25"/>
        <end position="155"/>
    </location>
</feature>
<dbReference type="SUPFAM" id="SSF46785">
    <property type="entry name" value="Winged helix' DNA-binding domain"/>
    <property type="match status" value="1"/>
</dbReference>
<proteinExistence type="predicted"/>
<keyword evidence="3" id="KW-0805">Transcription regulation</keyword>
<keyword evidence="2" id="KW-0963">Cytoplasm</keyword>
<dbReference type="InterPro" id="IPR000835">
    <property type="entry name" value="HTH_MarR-typ"/>
</dbReference>
<dbReference type="SMART" id="SM00347">
    <property type="entry name" value="HTH_MARR"/>
    <property type="match status" value="1"/>
</dbReference>
<evidence type="ECO:0000256" key="2">
    <source>
        <dbReference type="ARBA" id="ARBA00022490"/>
    </source>
</evidence>
<dbReference type="Proteomes" id="UP000193083">
    <property type="component" value="Unassembled WGS sequence"/>
</dbReference>
<gene>
    <name evidence="7" type="ORF">SAMN02982922_4764</name>
</gene>
<dbReference type="GO" id="GO:0006950">
    <property type="term" value="P:response to stress"/>
    <property type="evidence" value="ECO:0007669"/>
    <property type="project" value="TreeGrafter"/>
</dbReference>
<accession>A0A1X7PMM2</accession>
<dbReference type="RefSeq" id="WP_244561821.1">
    <property type="nucleotide sequence ID" value="NZ_FXBL01000004.1"/>
</dbReference>
<dbReference type="EMBL" id="FXBL01000004">
    <property type="protein sequence ID" value="SMH53082.1"/>
    <property type="molecule type" value="Genomic_DNA"/>
</dbReference>
<reference evidence="7 8" key="1">
    <citation type="submission" date="2017-04" db="EMBL/GenBank/DDBJ databases">
        <authorList>
            <person name="Afonso C.L."/>
            <person name="Miller P.J."/>
            <person name="Scott M.A."/>
            <person name="Spackman E."/>
            <person name="Goraichik I."/>
            <person name="Dimitrov K.M."/>
            <person name="Suarez D.L."/>
            <person name="Swayne D.E."/>
        </authorList>
    </citation>
    <scope>NUCLEOTIDE SEQUENCE [LARGE SCALE GENOMIC DNA]</scope>
    <source>
        <strain evidence="7 8">B5P</strain>
    </source>
</reference>
<dbReference type="Gene3D" id="1.10.10.10">
    <property type="entry name" value="Winged helix-like DNA-binding domain superfamily/Winged helix DNA-binding domain"/>
    <property type="match status" value="1"/>
</dbReference>
<dbReference type="GO" id="GO:0003677">
    <property type="term" value="F:DNA binding"/>
    <property type="evidence" value="ECO:0007669"/>
    <property type="project" value="UniProtKB-KW"/>
</dbReference>
<sequence length="169" mass="18458">MTDAPSPLDIDFVAHPELMDQVTLDVMPCFAIYSAANAVTRFYRKALAETGLTYPQYLVMMVLWETKGVTMKALGERLGLDSNTLTPLVKKLEARGLVTRARSKADERLLDIAPTEAGMALRRTGCEAAIAMTVNSGETFESQAELRARIMRVRDGLDAFAADMPADAA</sequence>
<comment type="subcellular location">
    <subcellularLocation>
        <location evidence="1">Cytoplasm</location>
    </subcellularLocation>
</comment>
<keyword evidence="8" id="KW-1185">Reference proteome</keyword>
<name>A0A1X7PMM2_9HYPH</name>
<evidence type="ECO:0000256" key="3">
    <source>
        <dbReference type="ARBA" id="ARBA00023015"/>
    </source>
</evidence>
<organism evidence="7 8">
    <name type="scientific">Mesorhizobium australicum</name>
    <dbReference type="NCBI Taxonomy" id="536018"/>
    <lineage>
        <taxon>Bacteria</taxon>
        <taxon>Pseudomonadati</taxon>
        <taxon>Pseudomonadota</taxon>
        <taxon>Alphaproteobacteria</taxon>
        <taxon>Hyphomicrobiales</taxon>
        <taxon>Phyllobacteriaceae</taxon>
        <taxon>Mesorhizobium</taxon>
    </lineage>
</organism>
<protein>
    <submittedName>
        <fullName evidence="7">DNA-binding transcriptional regulator, MarR family</fullName>
    </submittedName>
</protein>
<dbReference type="AlphaFoldDB" id="A0A1X7PMM2"/>
<dbReference type="InterPro" id="IPR036388">
    <property type="entry name" value="WH-like_DNA-bd_sf"/>
</dbReference>
<evidence type="ECO:0000313" key="8">
    <source>
        <dbReference type="Proteomes" id="UP000193083"/>
    </source>
</evidence>
<dbReference type="InterPro" id="IPR055166">
    <property type="entry name" value="Transc_reg_Sar_Rot_HTH"/>
</dbReference>
<keyword evidence="5" id="KW-0804">Transcription</keyword>
<dbReference type="GO" id="GO:0003700">
    <property type="term" value="F:DNA-binding transcription factor activity"/>
    <property type="evidence" value="ECO:0007669"/>
    <property type="project" value="InterPro"/>
</dbReference>
<evidence type="ECO:0000256" key="1">
    <source>
        <dbReference type="ARBA" id="ARBA00004496"/>
    </source>
</evidence>
<dbReference type="PANTHER" id="PTHR33164:SF5">
    <property type="entry name" value="ORGANIC HYDROPEROXIDE RESISTANCE TRANSCRIPTIONAL REGULATOR"/>
    <property type="match status" value="1"/>
</dbReference>
<dbReference type="GO" id="GO:0005737">
    <property type="term" value="C:cytoplasm"/>
    <property type="evidence" value="ECO:0007669"/>
    <property type="project" value="UniProtKB-SubCell"/>
</dbReference>
<dbReference type="PROSITE" id="PS50995">
    <property type="entry name" value="HTH_MARR_2"/>
    <property type="match status" value="1"/>
</dbReference>
<dbReference type="InterPro" id="IPR039422">
    <property type="entry name" value="MarR/SlyA-like"/>
</dbReference>